<dbReference type="InterPro" id="IPR046537">
    <property type="entry name" value="DUF6602"/>
</dbReference>
<dbReference type="RefSeq" id="WP_408153691.1">
    <property type="nucleotide sequence ID" value="NZ_JAQQCL010000011.1"/>
</dbReference>
<dbReference type="CDD" id="cd21173">
    <property type="entry name" value="NucC-like"/>
    <property type="match status" value="1"/>
</dbReference>
<dbReference type="Proteomes" id="UP001629392">
    <property type="component" value="Unassembled WGS sequence"/>
</dbReference>
<reference evidence="2 3" key="1">
    <citation type="journal article" date="2024" name="Chem. Sci.">
        <title>Discovery of megapolipeptins by genome mining of a Burkholderiales bacteria collection.</title>
        <authorList>
            <person name="Paulo B.S."/>
            <person name="Recchia M.J.J."/>
            <person name="Lee S."/>
            <person name="Fergusson C.H."/>
            <person name="Romanowski S.B."/>
            <person name="Hernandez A."/>
            <person name="Krull N."/>
            <person name="Liu D.Y."/>
            <person name="Cavanagh H."/>
            <person name="Bos A."/>
            <person name="Gray C.A."/>
            <person name="Murphy B.T."/>
            <person name="Linington R.G."/>
            <person name="Eustaquio A.S."/>
        </authorList>
    </citation>
    <scope>NUCLEOTIDE SEQUENCE [LARGE SCALE GENOMIC DNA]</scope>
    <source>
        <strain evidence="2 3">RL17-350-BIC-E</strain>
    </source>
</reference>
<feature type="domain" description="DUF6602" evidence="1">
    <location>
        <begin position="24"/>
        <end position="122"/>
    </location>
</feature>
<dbReference type="Pfam" id="PF20247">
    <property type="entry name" value="DUF6602"/>
    <property type="match status" value="1"/>
</dbReference>
<organism evidence="2 3">
    <name type="scientific">Paraburkholderia strydomiana</name>
    <dbReference type="NCBI Taxonomy" id="1245417"/>
    <lineage>
        <taxon>Bacteria</taxon>
        <taxon>Pseudomonadati</taxon>
        <taxon>Pseudomonadota</taxon>
        <taxon>Betaproteobacteria</taxon>
        <taxon>Burkholderiales</taxon>
        <taxon>Burkholderiaceae</taxon>
        <taxon>Paraburkholderia</taxon>
    </lineage>
</organism>
<protein>
    <recommendedName>
        <fullName evidence="1">DUF6602 domain-containing protein</fullName>
    </recommendedName>
</protein>
<accession>A0ABW9EFE3</accession>
<proteinExistence type="predicted"/>
<name>A0ABW9EFE3_9BURK</name>
<evidence type="ECO:0000313" key="3">
    <source>
        <dbReference type="Proteomes" id="UP001629392"/>
    </source>
</evidence>
<evidence type="ECO:0000259" key="1">
    <source>
        <dbReference type="Pfam" id="PF20247"/>
    </source>
</evidence>
<sequence>MNTAIRSLVCARIRSAIAAADAVKHLQHSGLKGLMREILVRELLAPILPPTSGIGHGEIVDSYEAHSTQQDVVIYDKSIVPSVLLDATNGIFPIESAIYAIEVKSKIDAGQLKTVHDSAKQLSGLLHDGRVIRPKMLGESHENAGGGIEHVIPCLFAFSSDLSGTGLTELQRYEGILGQTSPALRAICVVGKGYWFFQNGTWHSILATDEQDEVIEFLGHIHAAYERVAKSRVVPRFSHYIGNK</sequence>
<keyword evidence="3" id="KW-1185">Reference proteome</keyword>
<evidence type="ECO:0000313" key="2">
    <source>
        <dbReference type="EMBL" id="MFM0717880.1"/>
    </source>
</evidence>
<dbReference type="EMBL" id="JAQQCL010000011">
    <property type="protein sequence ID" value="MFM0717880.1"/>
    <property type="molecule type" value="Genomic_DNA"/>
</dbReference>
<gene>
    <name evidence="2" type="ORF">PQQ73_16235</name>
</gene>
<comment type="caution">
    <text evidence="2">The sequence shown here is derived from an EMBL/GenBank/DDBJ whole genome shotgun (WGS) entry which is preliminary data.</text>
</comment>